<sequence length="579" mass="66720">MKLNVKFTALLVVMMIFIEVTVFNSVQKFAEEVVADVLVKYGEAIAQYDQEKSFSPIMEEARLMRKFAKEPQLLNWVANPTDPQLYAAIQPLLETYRWAFKGNNFYVASTANLGYYSNNKTNDFEEQLFRYQLDDTKNTDRWFFRFVESEKTSRILSSYDENLHINRLWIDHQLKDENGEVIGVVGTGMEFSRGLEPLLGGRHEGIDTIFIDADEIIQIYRKRDPYFEDDIITGQYQLLPIEDYIMNDVEYAKLKRELISAQDSSKTVSTIITQNNKRYLYVIDHIELLDWYELTVIDMEVIFPSSKFTSLYVVLGGIIILLVVIVNLMLQRWVTSPITELEEKTWIITQPNTDFSKVVFSRKPGDEIGALMDNFENMAKALKVSRAELEEKVQQRTEALDRLANVDSLTELLNRRGMERQLGQEINHIRRDRHRVGLLCIDVDNFKEINDTLGHDKGDQALVSVANCINTMIRDYDSASRWGGDEFLVLIRLDKDIDLEDVAQRLRRTARQIEVSSEDKVVSMLMSVSIGGTELDHTSVLKEALSRADSALYSAKHAGRNCVKLWEDLEPQRSNGNHA</sequence>
<feature type="transmembrane region" description="Helical" evidence="4">
    <location>
        <begin position="7"/>
        <end position="26"/>
    </location>
</feature>
<feature type="domain" description="GGDEF" evidence="5">
    <location>
        <begin position="434"/>
        <end position="568"/>
    </location>
</feature>
<dbReference type="SUPFAM" id="SSF55073">
    <property type="entry name" value="Nucleotide cyclase"/>
    <property type="match status" value="1"/>
</dbReference>
<gene>
    <name evidence="6" type="ORF">JQC93_07115</name>
</gene>
<dbReference type="RefSeq" id="WP_205157770.1">
    <property type="nucleotide sequence ID" value="NZ_JAFEUM010000002.1"/>
</dbReference>
<dbReference type="Proteomes" id="UP000809621">
    <property type="component" value="Unassembled WGS sequence"/>
</dbReference>
<dbReference type="PROSITE" id="PS50887">
    <property type="entry name" value="GGDEF"/>
    <property type="match status" value="1"/>
</dbReference>
<keyword evidence="4" id="KW-0472">Membrane</keyword>
<dbReference type="Gene3D" id="6.10.340.10">
    <property type="match status" value="1"/>
</dbReference>
<feature type="coiled-coil region" evidence="3">
    <location>
        <begin position="372"/>
        <end position="406"/>
    </location>
</feature>
<comment type="caution">
    <text evidence="6">The sequence shown here is derived from an EMBL/GenBank/DDBJ whole genome shotgun (WGS) entry which is preliminary data.</text>
</comment>
<name>A0ABS2HJD6_9VIBR</name>
<dbReference type="CDD" id="cd01949">
    <property type="entry name" value="GGDEF"/>
    <property type="match status" value="1"/>
</dbReference>
<dbReference type="InterPro" id="IPR029787">
    <property type="entry name" value="Nucleotide_cyclase"/>
</dbReference>
<feature type="transmembrane region" description="Helical" evidence="4">
    <location>
        <begin position="311"/>
        <end position="330"/>
    </location>
</feature>
<evidence type="ECO:0000313" key="7">
    <source>
        <dbReference type="Proteomes" id="UP000809621"/>
    </source>
</evidence>
<dbReference type="InterPro" id="IPR043128">
    <property type="entry name" value="Rev_trsase/Diguanyl_cyclase"/>
</dbReference>
<dbReference type="InterPro" id="IPR000160">
    <property type="entry name" value="GGDEF_dom"/>
</dbReference>
<dbReference type="EC" id="2.7.7.65" evidence="1"/>
<keyword evidence="3" id="KW-0175">Coiled coil</keyword>
<dbReference type="NCBIfam" id="TIGR00254">
    <property type="entry name" value="GGDEF"/>
    <property type="match status" value="1"/>
</dbReference>
<dbReference type="SMART" id="SM00267">
    <property type="entry name" value="GGDEF"/>
    <property type="match status" value="1"/>
</dbReference>
<organism evidence="6 7">
    <name type="scientific">Vibrio ulleungensis</name>
    <dbReference type="NCBI Taxonomy" id="2807619"/>
    <lineage>
        <taxon>Bacteria</taxon>
        <taxon>Pseudomonadati</taxon>
        <taxon>Pseudomonadota</taxon>
        <taxon>Gammaproteobacteria</taxon>
        <taxon>Vibrionales</taxon>
        <taxon>Vibrionaceae</taxon>
        <taxon>Vibrio</taxon>
    </lineage>
</organism>
<keyword evidence="4" id="KW-0812">Transmembrane</keyword>
<dbReference type="PANTHER" id="PTHR45138">
    <property type="entry name" value="REGULATORY COMPONENTS OF SENSORY TRANSDUCTION SYSTEM"/>
    <property type="match status" value="1"/>
</dbReference>
<proteinExistence type="predicted"/>
<dbReference type="PANTHER" id="PTHR45138:SF9">
    <property type="entry name" value="DIGUANYLATE CYCLASE DGCM-RELATED"/>
    <property type="match status" value="1"/>
</dbReference>
<protein>
    <recommendedName>
        <fullName evidence="1">diguanylate cyclase</fullName>
        <ecNumber evidence="1">2.7.7.65</ecNumber>
    </recommendedName>
</protein>
<evidence type="ECO:0000256" key="4">
    <source>
        <dbReference type="SAM" id="Phobius"/>
    </source>
</evidence>
<keyword evidence="7" id="KW-1185">Reference proteome</keyword>
<evidence type="ECO:0000256" key="1">
    <source>
        <dbReference type="ARBA" id="ARBA00012528"/>
    </source>
</evidence>
<dbReference type="EMBL" id="JAFEUM010000002">
    <property type="protein sequence ID" value="MBM7036179.1"/>
    <property type="molecule type" value="Genomic_DNA"/>
</dbReference>
<dbReference type="Gene3D" id="3.30.70.270">
    <property type="match status" value="1"/>
</dbReference>
<reference evidence="6 7" key="1">
    <citation type="submission" date="2021-02" db="EMBL/GenBank/DDBJ databases">
        <authorList>
            <person name="Park J.-S."/>
        </authorList>
    </citation>
    <scope>NUCLEOTIDE SEQUENCE [LARGE SCALE GENOMIC DNA]</scope>
    <source>
        <strain evidence="6 7">188UL20-2</strain>
    </source>
</reference>
<dbReference type="Pfam" id="PF00990">
    <property type="entry name" value="GGDEF"/>
    <property type="match status" value="1"/>
</dbReference>
<evidence type="ECO:0000313" key="6">
    <source>
        <dbReference type="EMBL" id="MBM7036179.1"/>
    </source>
</evidence>
<keyword evidence="4" id="KW-1133">Transmembrane helix</keyword>
<evidence type="ECO:0000256" key="3">
    <source>
        <dbReference type="SAM" id="Coils"/>
    </source>
</evidence>
<accession>A0ABS2HJD6</accession>
<dbReference type="InterPro" id="IPR050469">
    <property type="entry name" value="Diguanylate_Cyclase"/>
</dbReference>
<evidence type="ECO:0000256" key="2">
    <source>
        <dbReference type="ARBA" id="ARBA00034247"/>
    </source>
</evidence>
<comment type="catalytic activity">
    <reaction evidence="2">
        <text>2 GTP = 3',3'-c-di-GMP + 2 diphosphate</text>
        <dbReference type="Rhea" id="RHEA:24898"/>
        <dbReference type="ChEBI" id="CHEBI:33019"/>
        <dbReference type="ChEBI" id="CHEBI:37565"/>
        <dbReference type="ChEBI" id="CHEBI:58805"/>
        <dbReference type="EC" id="2.7.7.65"/>
    </reaction>
</comment>
<evidence type="ECO:0000259" key="5">
    <source>
        <dbReference type="PROSITE" id="PS50887"/>
    </source>
</evidence>